<dbReference type="AlphaFoldDB" id="A0A8J2JBT3"/>
<dbReference type="InterPro" id="IPR001680">
    <property type="entry name" value="WD40_rpt"/>
</dbReference>
<dbReference type="PANTHER" id="PTHR44163:SF1">
    <property type="entry name" value="U3 SMALL NUCLEOLAR RNA-ASSOCIATED PROTEIN 4 HOMOLOG"/>
    <property type="match status" value="1"/>
</dbReference>
<feature type="domain" description="Anaphase-promoting complex subunit 4-like WD40" evidence="2">
    <location>
        <begin position="92"/>
        <end position="180"/>
    </location>
</feature>
<dbReference type="GO" id="GO:0003723">
    <property type="term" value="F:RNA binding"/>
    <property type="evidence" value="ECO:0007669"/>
    <property type="project" value="TreeGrafter"/>
</dbReference>
<dbReference type="Pfam" id="PF00400">
    <property type="entry name" value="WD40"/>
    <property type="match status" value="1"/>
</dbReference>
<dbReference type="InterPro" id="IPR024977">
    <property type="entry name" value="Apc4-like_WD40_dom"/>
</dbReference>
<reference evidence="3" key="1">
    <citation type="submission" date="2021-06" db="EMBL/GenBank/DDBJ databases">
        <authorList>
            <person name="Hodson N. C."/>
            <person name="Mongue J. A."/>
            <person name="Jaron S. K."/>
        </authorList>
    </citation>
    <scope>NUCLEOTIDE SEQUENCE</scope>
</reference>
<sequence>MRLNDERTKLALFRGGDTPAIEIWDMSHTPFLEKVLYDLESINDKVSVESLVWIHDRLFSCGLHGFVVEHDLVTRKMKRQYMATSGPVWNMSVNPDRTLLGAVTEDGFVNIFQVLEDELQFVKVLDRQEGRILCLSWSPCGQYIATGSVDNVRVWDVERGHAIQRLSTGRSKKNETIVWSVLIIDDLTVASGDSRGIVTFWDGRLGVLKFKIFTHRADILCMALSPDRNCIYVSGVDPNVISLARVGKTGDKWVKSHQRNMHTNDVLCLETINNRLISAGVDCDLTISIPPQRNIPKMVRKYPPLPKSPRIFVSRSSKRVLVQEQRGIGIWELPEETKELVKLIEFKSRNNQVIDSACFSPAGKLFAYTTCGKMYFFRLVKCADGRVIPVKLKRVNVESTTRESNFDPENMLWSLHFRNETKALRISLDGSYIQSIEIDEHTDTFKLKPEVSLEDYMDPLGINQVIVSIDGSHIAIITSKGGIYVLRLTEESNVNSCVRLPKHNFPVTTVEFHPFFPYVLITYSDHNVRVFNFETSEVLFHEEIGGSTNKTTIETTIMGTSWSLDGSKVIFQEVNKLHLMEFSSSPPNGPLTDFQDEPSAKKTKRESLYNKDKKGHGKFNRGSSASPIPLTSRPEEWISSKLFLTTLNSQSEKQRSILKDRNYGKFVNWKSLDCEKRCKYAAYATFLDEKDGRDLFLVEVKPSSLLSKLPPAFARKRFGF</sequence>
<dbReference type="InterPro" id="IPR046351">
    <property type="entry name" value="UTP4"/>
</dbReference>
<dbReference type="EMBL" id="CAJVCH010004372">
    <property type="protein sequence ID" value="CAG7652969.1"/>
    <property type="molecule type" value="Genomic_DNA"/>
</dbReference>
<evidence type="ECO:0000313" key="4">
    <source>
        <dbReference type="Proteomes" id="UP000708208"/>
    </source>
</evidence>
<dbReference type="OrthoDB" id="8883818at2759"/>
<dbReference type="GO" id="GO:0032040">
    <property type="term" value="C:small-subunit processome"/>
    <property type="evidence" value="ECO:0007669"/>
    <property type="project" value="TreeGrafter"/>
</dbReference>
<name>A0A8J2JBT3_9HEXA</name>
<dbReference type="GO" id="GO:0030686">
    <property type="term" value="C:90S preribosome"/>
    <property type="evidence" value="ECO:0007669"/>
    <property type="project" value="InterPro"/>
</dbReference>
<evidence type="ECO:0000313" key="3">
    <source>
        <dbReference type="EMBL" id="CAG7652969.1"/>
    </source>
</evidence>
<dbReference type="Proteomes" id="UP000708208">
    <property type="component" value="Unassembled WGS sequence"/>
</dbReference>
<dbReference type="PANTHER" id="PTHR44163">
    <property type="entry name" value="U3 SMALL NUCLEOLAR RNA-ASSOCIATED PROTEIN 4 HOMOLOG"/>
    <property type="match status" value="1"/>
</dbReference>
<dbReference type="Pfam" id="PF12894">
    <property type="entry name" value="ANAPC4_WD40"/>
    <property type="match status" value="1"/>
</dbReference>
<dbReference type="GO" id="GO:0034455">
    <property type="term" value="C:t-UTP complex"/>
    <property type="evidence" value="ECO:0007669"/>
    <property type="project" value="TreeGrafter"/>
</dbReference>
<dbReference type="SMART" id="SM00320">
    <property type="entry name" value="WD40"/>
    <property type="match status" value="6"/>
</dbReference>
<evidence type="ECO:0000259" key="2">
    <source>
        <dbReference type="Pfam" id="PF12894"/>
    </source>
</evidence>
<feature type="region of interest" description="Disordered" evidence="1">
    <location>
        <begin position="586"/>
        <end position="626"/>
    </location>
</feature>
<dbReference type="GO" id="GO:0000462">
    <property type="term" value="P:maturation of SSU-rRNA from tricistronic rRNA transcript (SSU-rRNA, 5.8S rRNA, LSU-rRNA)"/>
    <property type="evidence" value="ECO:0007669"/>
    <property type="project" value="InterPro"/>
</dbReference>
<accession>A0A8J2JBT3</accession>
<comment type="caution">
    <text evidence="3">The sequence shown here is derived from an EMBL/GenBank/DDBJ whole genome shotgun (WGS) entry which is preliminary data.</text>
</comment>
<organism evidence="3 4">
    <name type="scientific">Allacma fusca</name>
    <dbReference type="NCBI Taxonomy" id="39272"/>
    <lineage>
        <taxon>Eukaryota</taxon>
        <taxon>Metazoa</taxon>
        <taxon>Ecdysozoa</taxon>
        <taxon>Arthropoda</taxon>
        <taxon>Hexapoda</taxon>
        <taxon>Collembola</taxon>
        <taxon>Symphypleona</taxon>
        <taxon>Sminthuridae</taxon>
        <taxon>Allacma</taxon>
    </lineage>
</organism>
<gene>
    <name evidence="3" type="ORF">AFUS01_LOCUS820</name>
</gene>
<protein>
    <recommendedName>
        <fullName evidence="2">Anaphase-promoting complex subunit 4-like WD40 domain-containing protein</fullName>
    </recommendedName>
</protein>
<evidence type="ECO:0000256" key="1">
    <source>
        <dbReference type="SAM" id="MobiDB-lite"/>
    </source>
</evidence>
<keyword evidence="4" id="KW-1185">Reference proteome</keyword>
<proteinExistence type="predicted"/>